<gene>
    <name evidence="9" type="primary">LOC109711593</name>
</gene>
<evidence type="ECO:0000256" key="5">
    <source>
        <dbReference type="ARBA" id="ARBA00023265"/>
    </source>
</evidence>
<organism evidence="8 9">
    <name type="scientific">Ananas comosus</name>
    <name type="common">Pineapple</name>
    <name type="synonym">Ananas ananas</name>
    <dbReference type="NCBI Taxonomy" id="4615"/>
    <lineage>
        <taxon>Eukaryota</taxon>
        <taxon>Viridiplantae</taxon>
        <taxon>Streptophyta</taxon>
        <taxon>Embryophyta</taxon>
        <taxon>Tracheophyta</taxon>
        <taxon>Spermatophyta</taxon>
        <taxon>Magnoliopsida</taxon>
        <taxon>Liliopsida</taxon>
        <taxon>Poales</taxon>
        <taxon>Bromeliaceae</taxon>
        <taxon>Bromelioideae</taxon>
        <taxon>Ananas</taxon>
    </lineage>
</organism>
<dbReference type="Gene3D" id="3.40.33.10">
    <property type="entry name" value="CAP"/>
    <property type="match status" value="1"/>
</dbReference>
<dbReference type="PANTHER" id="PTHR10334">
    <property type="entry name" value="CYSTEINE-RICH SECRETORY PROTEIN-RELATED"/>
    <property type="match status" value="1"/>
</dbReference>
<comment type="similarity">
    <text evidence="2">Belongs to the CRISP family.</text>
</comment>
<keyword evidence="8" id="KW-1185">Reference proteome</keyword>
<dbReference type="PROSITE" id="PS01010">
    <property type="entry name" value="CRISP_2"/>
    <property type="match status" value="1"/>
</dbReference>
<dbReference type="InterPro" id="IPR001283">
    <property type="entry name" value="CRISP-related"/>
</dbReference>
<reference evidence="9" key="2">
    <citation type="submission" date="2025-08" db="UniProtKB">
        <authorList>
            <consortium name="RefSeq"/>
        </authorList>
    </citation>
    <scope>IDENTIFICATION</scope>
    <source>
        <tissue evidence="9">Leaf</tissue>
    </source>
</reference>
<dbReference type="AlphaFoldDB" id="A0A6P5F2Z2"/>
<dbReference type="GO" id="GO:0005576">
    <property type="term" value="C:extracellular region"/>
    <property type="evidence" value="ECO:0007669"/>
    <property type="project" value="InterPro"/>
</dbReference>
<proteinExistence type="inferred from homology"/>
<feature type="signal peptide" evidence="6">
    <location>
        <begin position="1"/>
        <end position="28"/>
    </location>
</feature>
<dbReference type="FunFam" id="3.40.33.10:FF:000006">
    <property type="entry name" value="Putative pathogenesis-related protein 1"/>
    <property type="match status" value="1"/>
</dbReference>
<dbReference type="CDD" id="cd05381">
    <property type="entry name" value="CAP_PR-1"/>
    <property type="match status" value="1"/>
</dbReference>
<evidence type="ECO:0000256" key="6">
    <source>
        <dbReference type="SAM" id="SignalP"/>
    </source>
</evidence>
<evidence type="ECO:0000256" key="3">
    <source>
        <dbReference type="ARBA" id="ARBA00022729"/>
    </source>
</evidence>
<dbReference type="SUPFAM" id="SSF55797">
    <property type="entry name" value="PR-1-like"/>
    <property type="match status" value="1"/>
</dbReference>
<feature type="chain" id="PRO_5028304943" evidence="6">
    <location>
        <begin position="29"/>
        <end position="175"/>
    </location>
</feature>
<dbReference type="Pfam" id="PF00188">
    <property type="entry name" value="CAP"/>
    <property type="match status" value="1"/>
</dbReference>
<dbReference type="OrthoDB" id="337038at2759"/>
<dbReference type="Proteomes" id="UP000515123">
    <property type="component" value="Linkage group 6"/>
</dbReference>
<dbReference type="RefSeq" id="XP_020090319.1">
    <property type="nucleotide sequence ID" value="XM_020234730.1"/>
</dbReference>
<keyword evidence="5" id="KW-0568">Pathogenesis-related protein</keyword>
<sequence length="175" mass="18982">MASTHHSHSLSCAVVFVAVLSAVSSTAGASRRMLQQQSSLAQQFLAPHNSLRGSLGLPPLRWSGALASYAQWWAGQRSGDCALVHSDTNYGENIFWGGGAGWQAGDAVAAWAAERSYYDYGSNACRPDEDCSHYTQMVWRQSQWLGCARVVCATGDTFITCNYDPHGNIMGQKPF</sequence>
<reference evidence="8" key="1">
    <citation type="journal article" date="2015" name="Nat. Genet.">
        <title>The pineapple genome and the evolution of CAM photosynthesis.</title>
        <authorList>
            <person name="Ming R."/>
            <person name="VanBuren R."/>
            <person name="Wai C.M."/>
            <person name="Tang H."/>
            <person name="Schatz M.C."/>
            <person name="Bowers J.E."/>
            <person name="Lyons E."/>
            <person name="Wang M.L."/>
            <person name="Chen J."/>
            <person name="Biggers E."/>
            <person name="Zhang J."/>
            <person name="Huang L."/>
            <person name="Zhang L."/>
            <person name="Miao W."/>
            <person name="Zhang J."/>
            <person name="Ye Z."/>
            <person name="Miao C."/>
            <person name="Lin Z."/>
            <person name="Wang H."/>
            <person name="Zhou H."/>
            <person name="Yim W.C."/>
            <person name="Priest H.D."/>
            <person name="Zheng C."/>
            <person name="Woodhouse M."/>
            <person name="Edger P.P."/>
            <person name="Guyot R."/>
            <person name="Guo H.B."/>
            <person name="Guo H."/>
            <person name="Zheng G."/>
            <person name="Singh R."/>
            <person name="Sharma A."/>
            <person name="Min X."/>
            <person name="Zheng Y."/>
            <person name="Lee H."/>
            <person name="Gurtowski J."/>
            <person name="Sedlazeck F.J."/>
            <person name="Harkess A."/>
            <person name="McKain M.R."/>
            <person name="Liao Z."/>
            <person name="Fang J."/>
            <person name="Liu J."/>
            <person name="Zhang X."/>
            <person name="Zhang Q."/>
            <person name="Hu W."/>
            <person name="Qin Y."/>
            <person name="Wang K."/>
            <person name="Chen L.Y."/>
            <person name="Shirley N."/>
            <person name="Lin Y.R."/>
            <person name="Liu L.Y."/>
            <person name="Hernandez A.G."/>
            <person name="Wright C.L."/>
            <person name="Bulone V."/>
            <person name="Tuskan G.A."/>
            <person name="Heath K."/>
            <person name="Zee F."/>
            <person name="Moore P.H."/>
            <person name="Sunkar R."/>
            <person name="Leebens-Mack J.H."/>
            <person name="Mockler T."/>
            <person name="Bennetzen J.L."/>
            <person name="Freeling M."/>
            <person name="Sankoff D."/>
            <person name="Paterson A.H."/>
            <person name="Zhu X."/>
            <person name="Yang X."/>
            <person name="Smith J.A."/>
            <person name="Cushman J.C."/>
            <person name="Paull R.E."/>
            <person name="Yu Q."/>
        </authorList>
    </citation>
    <scope>NUCLEOTIDE SEQUENCE [LARGE SCALE GENOMIC DNA]</scope>
    <source>
        <strain evidence="8">cv. F153</strain>
    </source>
</reference>
<comment type="function">
    <text evidence="1">Probably involved in the defense reaction of plants against pathogens.</text>
</comment>
<evidence type="ECO:0000259" key="7">
    <source>
        <dbReference type="SMART" id="SM00198"/>
    </source>
</evidence>
<keyword evidence="3 6" id="KW-0732">Signal</keyword>
<protein>
    <submittedName>
        <fullName evidence="9">Pathogenesis-related protein 1-like</fullName>
    </submittedName>
</protein>
<evidence type="ECO:0000256" key="1">
    <source>
        <dbReference type="ARBA" id="ARBA00003143"/>
    </source>
</evidence>
<evidence type="ECO:0000313" key="9">
    <source>
        <dbReference type="RefSeq" id="XP_020090319.1"/>
    </source>
</evidence>
<dbReference type="GO" id="GO:0098542">
    <property type="term" value="P:defense response to other organism"/>
    <property type="evidence" value="ECO:0007669"/>
    <property type="project" value="UniProtKB-ARBA"/>
</dbReference>
<accession>A0A6P5F2Z2</accession>
<feature type="domain" description="SCP" evidence="7">
    <location>
        <begin position="39"/>
        <end position="171"/>
    </location>
</feature>
<dbReference type="InterPro" id="IPR018244">
    <property type="entry name" value="Allrgn_V5/Tpx1_CS"/>
</dbReference>
<dbReference type="PRINTS" id="PR00837">
    <property type="entry name" value="V5TPXLIKE"/>
</dbReference>
<dbReference type="InterPro" id="IPR002413">
    <property type="entry name" value="V5_allergen-like"/>
</dbReference>
<evidence type="ECO:0000313" key="8">
    <source>
        <dbReference type="Proteomes" id="UP000515123"/>
    </source>
</evidence>
<dbReference type="PRINTS" id="PR00838">
    <property type="entry name" value="V5ALLERGEN"/>
</dbReference>
<evidence type="ECO:0000256" key="4">
    <source>
        <dbReference type="ARBA" id="ARBA00023157"/>
    </source>
</evidence>
<name>A0A6P5F2Z2_ANACO</name>
<keyword evidence="5" id="KW-0611">Plant defense</keyword>
<keyword evidence="4" id="KW-1015">Disulfide bond</keyword>
<dbReference type="GeneID" id="109711593"/>
<evidence type="ECO:0000256" key="2">
    <source>
        <dbReference type="ARBA" id="ARBA00009923"/>
    </source>
</evidence>
<dbReference type="InterPro" id="IPR035940">
    <property type="entry name" value="CAP_sf"/>
</dbReference>
<dbReference type="InterPro" id="IPR014044">
    <property type="entry name" value="CAP_dom"/>
</dbReference>
<dbReference type="SMART" id="SM00198">
    <property type="entry name" value="SCP"/>
    <property type="match status" value="1"/>
</dbReference>